<evidence type="ECO:0000313" key="3">
    <source>
        <dbReference type="Proteomes" id="UP000054018"/>
    </source>
</evidence>
<evidence type="ECO:0000313" key="2">
    <source>
        <dbReference type="EMBL" id="KIK11072.1"/>
    </source>
</evidence>
<organism evidence="2 3">
    <name type="scientific">Pisolithus microcarpus 441</name>
    <dbReference type="NCBI Taxonomy" id="765257"/>
    <lineage>
        <taxon>Eukaryota</taxon>
        <taxon>Fungi</taxon>
        <taxon>Dikarya</taxon>
        <taxon>Basidiomycota</taxon>
        <taxon>Agaricomycotina</taxon>
        <taxon>Agaricomycetes</taxon>
        <taxon>Agaricomycetidae</taxon>
        <taxon>Boletales</taxon>
        <taxon>Sclerodermatineae</taxon>
        <taxon>Pisolithaceae</taxon>
        <taxon>Pisolithus</taxon>
    </lineage>
</organism>
<dbReference type="AlphaFoldDB" id="A0A0C9YL89"/>
<dbReference type="Proteomes" id="UP000054018">
    <property type="component" value="Unassembled WGS sequence"/>
</dbReference>
<dbReference type="HOGENOM" id="CLU_2427896_0_0_1"/>
<gene>
    <name evidence="2" type="ORF">PISMIDRAFT_19832</name>
</gene>
<proteinExistence type="predicted"/>
<keyword evidence="3" id="KW-1185">Reference proteome</keyword>
<accession>A0A0C9YL89</accession>
<reference evidence="2 3" key="1">
    <citation type="submission" date="2014-04" db="EMBL/GenBank/DDBJ databases">
        <authorList>
            <consortium name="DOE Joint Genome Institute"/>
            <person name="Kuo A."/>
            <person name="Kohler A."/>
            <person name="Costa M.D."/>
            <person name="Nagy L.G."/>
            <person name="Floudas D."/>
            <person name="Copeland A."/>
            <person name="Barry K.W."/>
            <person name="Cichocki N."/>
            <person name="Veneault-Fourrey C."/>
            <person name="LaButti K."/>
            <person name="Lindquist E.A."/>
            <person name="Lipzen A."/>
            <person name="Lundell T."/>
            <person name="Morin E."/>
            <person name="Murat C."/>
            <person name="Sun H."/>
            <person name="Tunlid A."/>
            <person name="Henrissat B."/>
            <person name="Grigoriev I.V."/>
            <person name="Hibbett D.S."/>
            <person name="Martin F."/>
            <person name="Nordberg H.P."/>
            <person name="Cantor M.N."/>
            <person name="Hua S.X."/>
        </authorList>
    </citation>
    <scope>NUCLEOTIDE SEQUENCE [LARGE SCALE GENOMIC DNA]</scope>
    <source>
        <strain evidence="2 3">441</strain>
    </source>
</reference>
<feature type="region of interest" description="Disordered" evidence="1">
    <location>
        <begin position="46"/>
        <end position="91"/>
    </location>
</feature>
<sequence>MVQRLEHGLAYIGVDFGIILKNLDETWKSPVSDICLAVTSKTLQSKDRGTSCPRLTEAHPLGHAGQCKSAKESPSTPSAALTGHSDGDRWC</sequence>
<protein>
    <submittedName>
        <fullName evidence="2">Uncharacterized protein</fullName>
    </submittedName>
</protein>
<dbReference type="EMBL" id="KN834309">
    <property type="protein sequence ID" value="KIK11072.1"/>
    <property type="molecule type" value="Genomic_DNA"/>
</dbReference>
<reference evidence="3" key="2">
    <citation type="submission" date="2015-01" db="EMBL/GenBank/DDBJ databases">
        <title>Evolutionary Origins and Diversification of the Mycorrhizal Mutualists.</title>
        <authorList>
            <consortium name="DOE Joint Genome Institute"/>
            <consortium name="Mycorrhizal Genomics Consortium"/>
            <person name="Kohler A."/>
            <person name="Kuo A."/>
            <person name="Nagy L.G."/>
            <person name="Floudas D."/>
            <person name="Copeland A."/>
            <person name="Barry K.W."/>
            <person name="Cichocki N."/>
            <person name="Veneault-Fourrey C."/>
            <person name="LaButti K."/>
            <person name="Lindquist E.A."/>
            <person name="Lipzen A."/>
            <person name="Lundell T."/>
            <person name="Morin E."/>
            <person name="Murat C."/>
            <person name="Riley R."/>
            <person name="Ohm R."/>
            <person name="Sun H."/>
            <person name="Tunlid A."/>
            <person name="Henrissat B."/>
            <person name="Grigoriev I.V."/>
            <person name="Hibbett D.S."/>
            <person name="Martin F."/>
        </authorList>
    </citation>
    <scope>NUCLEOTIDE SEQUENCE [LARGE SCALE GENOMIC DNA]</scope>
    <source>
        <strain evidence="3">441</strain>
    </source>
</reference>
<evidence type="ECO:0000256" key="1">
    <source>
        <dbReference type="SAM" id="MobiDB-lite"/>
    </source>
</evidence>
<name>A0A0C9YL89_9AGAM</name>